<dbReference type="AlphaFoldDB" id="A0A1B0BEC7"/>
<dbReference type="EMBL" id="JXJN01012854">
    <property type="status" value="NOT_ANNOTATED_CDS"/>
    <property type="molecule type" value="Genomic_DNA"/>
</dbReference>
<reference evidence="2" key="2">
    <citation type="submission" date="2020-05" db="UniProtKB">
        <authorList>
            <consortium name="EnsemblMetazoa"/>
        </authorList>
    </citation>
    <scope>IDENTIFICATION</scope>
    <source>
        <strain evidence="2">IAEA</strain>
    </source>
</reference>
<proteinExistence type="predicted"/>
<keyword evidence="3" id="KW-1185">Reference proteome</keyword>
<organism evidence="2 3">
    <name type="scientific">Glossina palpalis gambiensis</name>
    <dbReference type="NCBI Taxonomy" id="67801"/>
    <lineage>
        <taxon>Eukaryota</taxon>
        <taxon>Metazoa</taxon>
        <taxon>Ecdysozoa</taxon>
        <taxon>Arthropoda</taxon>
        <taxon>Hexapoda</taxon>
        <taxon>Insecta</taxon>
        <taxon>Pterygota</taxon>
        <taxon>Neoptera</taxon>
        <taxon>Endopterygota</taxon>
        <taxon>Diptera</taxon>
        <taxon>Brachycera</taxon>
        <taxon>Muscomorpha</taxon>
        <taxon>Hippoboscoidea</taxon>
        <taxon>Glossinidae</taxon>
        <taxon>Glossina</taxon>
    </lineage>
</organism>
<protein>
    <submittedName>
        <fullName evidence="2">Uncharacterized protein</fullName>
    </submittedName>
</protein>
<evidence type="ECO:0000313" key="2">
    <source>
        <dbReference type="EnsemblMetazoa" id="GPPI027280-PA"/>
    </source>
</evidence>
<accession>A0A1B0BEC7</accession>
<dbReference type="EnsemblMetazoa" id="GPPI027280-RA">
    <property type="protein sequence ID" value="GPPI027280-PA"/>
    <property type="gene ID" value="GPPI027280"/>
</dbReference>
<dbReference type="Proteomes" id="UP000092460">
    <property type="component" value="Unassembled WGS sequence"/>
</dbReference>
<feature type="coiled-coil region" evidence="1">
    <location>
        <begin position="156"/>
        <end position="200"/>
    </location>
</feature>
<reference evidence="3" key="1">
    <citation type="submission" date="2015-01" db="EMBL/GenBank/DDBJ databases">
        <authorList>
            <person name="Aksoy S."/>
            <person name="Warren W."/>
            <person name="Wilson R.K."/>
        </authorList>
    </citation>
    <scope>NUCLEOTIDE SEQUENCE [LARGE SCALE GENOMIC DNA]</scope>
    <source>
        <strain evidence="3">IAEA</strain>
    </source>
</reference>
<evidence type="ECO:0000313" key="3">
    <source>
        <dbReference type="Proteomes" id="UP000092460"/>
    </source>
</evidence>
<sequence>MVKISDRVFSQVCKEYSTLWTNNRGSTSCTVLCKKLADRLTEEIRDLVTTQDVVRKVYAVRYNLRRLHRKRGVKTRITDYKWLTPGVGLAWALKTLTRTIRDREQREEVVEQVQAVQMTDDESRAPCASRLANKYLVSPDLFAGDKDSSYQSTSAYASLRNQLKRVEAENDELKRRLATFERVQAEIEDLKRRLARSEGREVQPEANNVVLDVQTLRDAVNKLSPLQKIVQLHFNEAFTNGKVVYSRADDSLSCCGYADEQKKYTAVYNTVMVFPVRSLPTSFNIVLSYHPQTKSNVTSKDVMDNLKLAKELGFNVLAVVRDRNLLYKKALKELPAGVLLIHDNLYKSVESTTKFWAERGADLTVSSPRNNNETIQFFNEAMPIVLRAAINENLFLQDPEMAKRIFRHI</sequence>
<dbReference type="VEuPathDB" id="VectorBase:GPPI027280"/>
<keyword evidence="1" id="KW-0175">Coiled coil</keyword>
<evidence type="ECO:0000256" key="1">
    <source>
        <dbReference type="SAM" id="Coils"/>
    </source>
</evidence>
<name>A0A1B0BEC7_9MUSC</name>